<dbReference type="InterPro" id="IPR008971">
    <property type="entry name" value="HSP40/DnaJ_pept-bd"/>
</dbReference>
<dbReference type="SMART" id="SM00271">
    <property type="entry name" value="DnaJ"/>
    <property type="match status" value="1"/>
</dbReference>
<feature type="zinc finger region" description="CR-type" evidence="11">
    <location>
        <begin position="143"/>
        <end position="225"/>
    </location>
</feature>
<proteinExistence type="inferred from homology"/>
<comment type="domain">
    <text evidence="10">The J domain is necessary and sufficient to stimulate DnaK ATPase activity. Zinc center 1 plays an important role in the autonomous, DnaK-independent chaperone activity of DnaJ. Zinc center 2 is essential for interaction with DnaK and for DnaJ activity.</text>
</comment>
<feature type="domain" description="CR-type" evidence="13">
    <location>
        <begin position="143"/>
        <end position="225"/>
    </location>
</feature>
<keyword evidence="1 10" id="KW-0235">DNA replication</keyword>
<dbReference type="SUPFAM" id="SSF46565">
    <property type="entry name" value="Chaperone J-domain"/>
    <property type="match status" value="1"/>
</dbReference>
<evidence type="ECO:0000256" key="6">
    <source>
        <dbReference type="ARBA" id="ARBA00023186"/>
    </source>
</evidence>
<feature type="domain" description="J" evidence="12">
    <location>
        <begin position="6"/>
        <end position="71"/>
    </location>
</feature>
<keyword evidence="5 10" id="KW-0862">Zinc</keyword>
<dbReference type="NCBIfam" id="TIGR02349">
    <property type="entry name" value="DnaJ_bact"/>
    <property type="match status" value="1"/>
</dbReference>
<dbReference type="GO" id="GO:0005737">
    <property type="term" value="C:cytoplasm"/>
    <property type="evidence" value="ECO:0007669"/>
    <property type="project" value="UniProtKB-SubCell"/>
</dbReference>
<dbReference type="InterPro" id="IPR018253">
    <property type="entry name" value="DnaJ_domain_CS"/>
</dbReference>
<feature type="repeat" description="CXXCXGXG motif" evidence="10">
    <location>
        <begin position="213"/>
        <end position="220"/>
    </location>
</feature>
<feature type="binding site" evidence="10">
    <location>
        <position position="216"/>
    </location>
    <ligand>
        <name>Zn(2+)</name>
        <dbReference type="ChEBI" id="CHEBI:29105"/>
        <label>1</label>
    </ligand>
</feature>
<dbReference type="InterPro" id="IPR036410">
    <property type="entry name" value="HSP_DnaJ_Cys-rich_dom_sf"/>
</dbReference>
<dbReference type="InterPro" id="IPR002939">
    <property type="entry name" value="DnaJ_C"/>
</dbReference>
<dbReference type="InterPro" id="IPR012724">
    <property type="entry name" value="DnaJ"/>
</dbReference>
<accession>A0A9D1AKV4</accession>
<dbReference type="PROSITE" id="PS50076">
    <property type="entry name" value="DNAJ_2"/>
    <property type="match status" value="1"/>
</dbReference>
<dbReference type="AlphaFoldDB" id="A0A9D1AKV4"/>
<gene>
    <name evidence="10 14" type="primary">dnaJ</name>
    <name evidence="14" type="ORF">IAB36_04150</name>
</gene>
<keyword evidence="4 10" id="KW-0863">Zinc-finger</keyword>
<comment type="function">
    <text evidence="7 10">Participates actively in the response to hyperosmotic and heat shock by preventing the aggregation of stress-denatured proteins and by disaggregating proteins, also in an autonomous, DnaK-independent fashion. Unfolded proteins bind initially to DnaJ; upon interaction with the DnaJ-bound protein, DnaK hydrolyzes its bound ATP, resulting in the formation of a stable complex. GrpE releases ADP from DnaK; ATP binding to DnaK triggers the release of the substrate protein, thus completing the reaction cycle. Several rounds of ATP-dependent interactions between DnaJ, DnaK and GrpE are required for fully efficient folding. Also involved, together with DnaK and GrpE, in the DNA replication of plasmids through activation of initiation proteins.</text>
</comment>
<dbReference type="CDD" id="cd10747">
    <property type="entry name" value="DnaJ_C"/>
    <property type="match status" value="1"/>
</dbReference>
<name>A0A9D1AKV4_9FIRM</name>
<evidence type="ECO:0000256" key="11">
    <source>
        <dbReference type="PROSITE-ProRule" id="PRU00546"/>
    </source>
</evidence>
<keyword evidence="6 10" id="KW-0143">Chaperone</keyword>
<dbReference type="InterPro" id="IPR036869">
    <property type="entry name" value="J_dom_sf"/>
</dbReference>
<dbReference type="GO" id="GO:0051082">
    <property type="term" value="F:unfolded protein binding"/>
    <property type="evidence" value="ECO:0007669"/>
    <property type="project" value="UniProtKB-UniRule"/>
</dbReference>
<dbReference type="EMBL" id="DVGY01000090">
    <property type="protein sequence ID" value="HIR41004.1"/>
    <property type="molecule type" value="Genomic_DNA"/>
</dbReference>
<evidence type="ECO:0000256" key="5">
    <source>
        <dbReference type="ARBA" id="ARBA00022833"/>
    </source>
</evidence>
<dbReference type="PANTHER" id="PTHR43096:SF10">
    <property type="entry name" value="CHAPERONE PROTEIN DNAJ A6, CHLOROPLASTIC"/>
    <property type="match status" value="1"/>
</dbReference>
<dbReference type="NCBIfam" id="NF008035">
    <property type="entry name" value="PRK10767.1"/>
    <property type="match status" value="1"/>
</dbReference>
<dbReference type="Pfam" id="PF00226">
    <property type="entry name" value="DnaJ"/>
    <property type="match status" value="1"/>
</dbReference>
<dbReference type="PROSITE" id="PS51188">
    <property type="entry name" value="ZF_CR"/>
    <property type="match status" value="1"/>
</dbReference>
<feature type="repeat" description="CXXCXGXG motif" evidence="10">
    <location>
        <begin position="173"/>
        <end position="180"/>
    </location>
</feature>
<feature type="repeat" description="CXXCXGXG motif" evidence="10">
    <location>
        <begin position="199"/>
        <end position="206"/>
    </location>
</feature>
<evidence type="ECO:0000256" key="7">
    <source>
        <dbReference type="ARBA" id="ARBA00053423"/>
    </source>
</evidence>
<dbReference type="InterPro" id="IPR001305">
    <property type="entry name" value="HSP_DnaJ_Cys-rich_dom"/>
</dbReference>
<keyword evidence="2 10" id="KW-0479">Metal-binding</keyword>
<protein>
    <recommendedName>
        <fullName evidence="9 10">Chaperone protein DnaJ</fullName>
    </recommendedName>
</protein>
<dbReference type="SUPFAM" id="SSF49493">
    <property type="entry name" value="HSP40/DnaJ peptide-binding domain"/>
    <property type="match status" value="2"/>
</dbReference>
<dbReference type="GO" id="GO:0006260">
    <property type="term" value="P:DNA replication"/>
    <property type="evidence" value="ECO:0007669"/>
    <property type="project" value="UniProtKB-KW"/>
</dbReference>
<evidence type="ECO:0000256" key="1">
    <source>
        <dbReference type="ARBA" id="ARBA00022705"/>
    </source>
</evidence>
<keyword evidence="3 10" id="KW-0677">Repeat</keyword>
<dbReference type="FunFam" id="2.10.230.10:FF:000002">
    <property type="entry name" value="Molecular chaperone DnaJ"/>
    <property type="match status" value="1"/>
</dbReference>
<dbReference type="FunFam" id="2.60.260.20:FF:000005">
    <property type="entry name" value="Chaperone protein dnaJ 1, mitochondrial"/>
    <property type="match status" value="1"/>
</dbReference>
<dbReference type="SUPFAM" id="SSF57938">
    <property type="entry name" value="DnaJ/Hsp40 cysteine-rich domain"/>
    <property type="match status" value="1"/>
</dbReference>
<dbReference type="CDD" id="cd06257">
    <property type="entry name" value="DnaJ"/>
    <property type="match status" value="1"/>
</dbReference>
<comment type="subunit">
    <text evidence="10">Homodimer.</text>
</comment>
<dbReference type="Proteomes" id="UP000886749">
    <property type="component" value="Unassembled WGS sequence"/>
</dbReference>
<feature type="binding site" evidence="10">
    <location>
        <position position="213"/>
    </location>
    <ligand>
        <name>Zn(2+)</name>
        <dbReference type="ChEBI" id="CHEBI:29105"/>
        <label>1</label>
    </ligand>
</feature>
<evidence type="ECO:0000256" key="9">
    <source>
        <dbReference type="ARBA" id="ARBA00067609"/>
    </source>
</evidence>
<dbReference type="GO" id="GO:0008270">
    <property type="term" value="F:zinc ion binding"/>
    <property type="evidence" value="ECO:0007669"/>
    <property type="project" value="UniProtKB-UniRule"/>
</dbReference>
<dbReference type="PANTHER" id="PTHR43096">
    <property type="entry name" value="DNAJ HOMOLOG 1, MITOCHONDRIAL-RELATED"/>
    <property type="match status" value="1"/>
</dbReference>
<keyword evidence="10" id="KW-0346">Stress response</keyword>
<feature type="binding site" evidence="10">
    <location>
        <position position="176"/>
    </location>
    <ligand>
        <name>Zn(2+)</name>
        <dbReference type="ChEBI" id="CHEBI:29105"/>
        <label>2</label>
    </ligand>
</feature>
<dbReference type="PRINTS" id="PR00625">
    <property type="entry name" value="JDOMAIN"/>
</dbReference>
<evidence type="ECO:0000313" key="15">
    <source>
        <dbReference type="Proteomes" id="UP000886749"/>
    </source>
</evidence>
<feature type="binding site" evidence="10">
    <location>
        <position position="199"/>
    </location>
    <ligand>
        <name>Zn(2+)</name>
        <dbReference type="ChEBI" id="CHEBI:29105"/>
        <label>2</label>
    </ligand>
</feature>
<feature type="binding site" evidence="10">
    <location>
        <position position="173"/>
    </location>
    <ligand>
        <name>Zn(2+)</name>
        <dbReference type="ChEBI" id="CHEBI:29105"/>
        <label>2</label>
    </ligand>
</feature>
<feature type="binding site" evidence="10">
    <location>
        <position position="159"/>
    </location>
    <ligand>
        <name>Zn(2+)</name>
        <dbReference type="ChEBI" id="CHEBI:29105"/>
        <label>1</label>
    </ligand>
</feature>
<evidence type="ECO:0000313" key="14">
    <source>
        <dbReference type="EMBL" id="HIR41004.1"/>
    </source>
</evidence>
<dbReference type="GO" id="GO:0005524">
    <property type="term" value="F:ATP binding"/>
    <property type="evidence" value="ECO:0007669"/>
    <property type="project" value="InterPro"/>
</dbReference>
<evidence type="ECO:0000259" key="12">
    <source>
        <dbReference type="PROSITE" id="PS50076"/>
    </source>
</evidence>
<feature type="binding site" evidence="10">
    <location>
        <position position="202"/>
    </location>
    <ligand>
        <name>Zn(2+)</name>
        <dbReference type="ChEBI" id="CHEBI:29105"/>
        <label>2</label>
    </ligand>
</feature>
<reference evidence="14" key="2">
    <citation type="journal article" date="2021" name="PeerJ">
        <title>Extensive microbial diversity within the chicken gut microbiome revealed by metagenomics and culture.</title>
        <authorList>
            <person name="Gilroy R."/>
            <person name="Ravi A."/>
            <person name="Getino M."/>
            <person name="Pursley I."/>
            <person name="Horton D.L."/>
            <person name="Alikhan N.F."/>
            <person name="Baker D."/>
            <person name="Gharbi K."/>
            <person name="Hall N."/>
            <person name="Watson M."/>
            <person name="Adriaenssens E.M."/>
            <person name="Foster-Nyarko E."/>
            <person name="Jarju S."/>
            <person name="Secka A."/>
            <person name="Antonio M."/>
            <person name="Oren A."/>
            <person name="Chaudhuri R.R."/>
            <person name="La Ragione R."/>
            <person name="Hildebrand F."/>
            <person name="Pallen M.J."/>
        </authorList>
    </citation>
    <scope>NUCLEOTIDE SEQUENCE</scope>
    <source>
        <strain evidence="14">CHK184-25365</strain>
    </source>
</reference>
<feature type="repeat" description="CXXCXGXG motif" evidence="10">
    <location>
        <begin position="156"/>
        <end position="163"/>
    </location>
</feature>
<dbReference type="Gene3D" id="2.60.260.20">
    <property type="entry name" value="Urease metallochaperone UreE, N-terminal domain"/>
    <property type="match status" value="2"/>
</dbReference>
<dbReference type="HAMAP" id="MF_01152">
    <property type="entry name" value="DnaJ"/>
    <property type="match status" value="1"/>
</dbReference>
<dbReference type="CDD" id="cd10719">
    <property type="entry name" value="DnaJ_zf"/>
    <property type="match status" value="1"/>
</dbReference>
<dbReference type="GO" id="GO:0031072">
    <property type="term" value="F:heat shock protein binding"/>
    <property type="evidence" value="ECO:0007669"/>
    <property type="project" value="InterPro"/>
</dbReference>
<evidence type="ECO:0000256" key="8">
    <source>
        <dbReference type="ARBA" id="ARBA00061004"/>
    </source>
</evidence>
<evidence type="ECO:0000256" key="4">
    <source>
        <dbReference type="ARBA" id="ARBA00022771"/>
    </source>
</evidence>
<reference evidence="14" key="1">
    <citation type="submission" date="2020-10" db="EMBL/GenBank/DDBJ databases">
        <authorList>
            <person name="Gilroy R."/>
        </authorList>
    </citation>
    <scope>NUCLEOTIDE SEQUENCE</scope>
    <source>
        <strain evidence="14">CHK184-25365</strain>
    </source>
</reference>
<comment type="cofactor">
    <cofactor evidence="10">
        <name>Zn(2+)</name>
        <dbReference type="ChEBI" id="CHEBI:29105"/>
    </cofactor>
    <text evidence="10">Binds 2 Zn(2+) ions per monomer.</text>
</comment>
<dbReference type="GO" id="GO:0042026">
    <property type="term" value="P:protein refolding"/>
    <property type="evidence" value="ECO:0007669"/>
    <property type="project" value="TreeGrafter"/>
</dbReference>
<evidence type="ECO:0000256" key="2">
    <source>
        <dbReference type="ARBA" id="ARBA00022723"/>
    </source>
</evidence>
<comment type="subcellular location">
    <subcellularLocation>
        <location evidence="10">Cytoplasm</location>
    </subcellularLocation>
</comment>
<comment type="caution">
    <text evidence="14">The sequence shown here is derived from an EMBL/GenBank/DDBJ whole genome shotgun (WGS) entry which is preliminary data.</text>
</comment>
<evidence type="ECO:0000256" key="3">
    <source>
        <dbReference type="ARBA" id="ARBA00022737"/>
    </source>
</evidence>
<dbReference type="GO" id="GO:0009408">
    <property type="term" value="P:response to heat"/>
    <property type="evidence" value="ECO:0007669"/>
    <property type="project" value="InterPro"/>
</dbReference>
<sequence>MADKRDYYEVLGVQKGASQDEIKKAYHKLAKQYHPDLHPGDKEAEAKFKEANEAYEVLSDEQKRAKYDQFGHAGVDPNYGAGAGGAGGFGGFSDLGDIFDSFFGGGFGGGFGGSARRANPNAPRRGSDIRTSIVLDFMEACHGCTKTVTINRQENCSVCHGSGCAAGKSPQTCPDCHGTGQVQYVQRTPLGSMSTSRPCPKCGGKGRIINDPCQKCGGTGRENVRKTIQVNVPAGIDDGQTLAVRGQGNAGTNGGPAGDLGVAVTVRPDPVFERDGYDIHCDFPVSFYQAVAGCELKVPTIDGEVKYTMPAGTQPGTVFRLRGRGVTALNGRGRGDQYVHIVVEVPKNVRGESLAKLREFENTLNEKNYAKQKSFFDKLKKRFGTSGN</sequence>
<dbReference type="InterPro" id="IPR001623">
    <property type="entry name" value="DnaJ_domain"/>
</dbReference>
<comment type="similarity">
    <text evidence="8 10">Belongs to the DnaJ family.</text>
</comment>
<dbReference type="Gene3D" id="1.10.287.110">
    <property type="entry name" value="DnaJ domain"/>
    <property type="match status" value="1"/>
</dbReference>
<evidence type="ECO:0000256" key="10">
    <source>
        <dbReference type="HAMAP-Rule" id="MF_01152"/>
    </source>
</evidence>
<feature type="binding site" evidence="10">
    <location>
        <position position="156"/>
    </location>
    <ligand>
        <name>Zn(2+)</name>
        <dbReference type="ChEBI" id="CHEBI:29105"/>
        <label>1</label>
    </ligand>
</feature>
<evidence type="ECO:0000259" key="13">
    <source>
        <dbReference type="PROSITE" id="PS51188"/>
    </source>
</evidence>
<organism evidence="14 15">
    <name type="scientific">Candidatus Egerieicola pullicola</name>
    <dbReference type="NCBI Taxonomy" id="2840775"/>
    <lineage>
        <taxon>Bacteria</taxon>
        <taxon>Bacillati</taxon>
        <taxon>Bacillota</taxon>
        <taxon>Clostridia</taxon>
        <taxon>Eubacteriales</taxon>
        <taxon>Oscillospiraceae</taxon>
        <taxon>Oscillospiraceae incertae sedis</taxon>
        <taxon>Candidatus Egerieicola</taxon>
    </lineage>
</organism>
<keyword evidence="10" id="KW-0963">Cytoplasm</keyword>
<dbReference type="Pfam" id="PF01556">
    <property type="entry name" value="DnaJ_C"/>
    <property type="match status" value="1"/>
</dbReference>
<dbReference type="FunFam" id="1.10.287.110:FF:000034">
    <property type="entry name" value="Chaperone protein DnaJ"/>
    <property type="match status" value="1"/>
</dbReference>
<dbReference type="Pfam" id="PF00684">
    <property type="entry name" value="DnaJ_CXXCXGXG"/>
    <property type="match status" value="1"/>
</dbReference>
<dbReference type="PROSITE" id="PS00636">
    <property type="entry name" value="DNAJ_1"/>
    <property type="match status" value="1"/>
</dbReference>
<dbReference type="Gene3D" id="2.10.230.10">
    <property type="entry name" value="Heat shock protein DnaJ, cysteine-rich domain"/>
    <property type="match status" value="1"/>
</dbReference>